<dbReference type="InterPro" id="IPR014225">
    <property type="entry name" value="Spore_II_D_firmicutes"/>
</dbReference>
<evidence type="ECO:0000259" key="1">
    <source>
        <dbReference type="Pfam" id="PF08486"/>
    </source>
</evidence>
<evidence type="ECO:0000313" key="2">
    <source>
        <dbReference type="EMBL" id="SHG92702.1"/>
    </source>
</evidence>
<dbReference type="InterPro" id="IPR013486">
    <property type="entry name" value="SpoIID/LytB"/>
</dbReference>
<dbReference type="PANTHER" id="PTHR30032:SF4">
    <property type="entry name" value="AMIDASE ENHANCER"/>
    <property type="match status" value="1"/>
</dbReference>
<reference evidence="3" key="1">
    <citation type="submission" date="2016-11" db="EMBL/GenBank/DDBJ databases">
        <authorList>
            <person name="Varghese N."/>
            <person name="Submissions S."/>
        </authorList>
    </citation>
    <scope>NUCLEOTIDE SEQUENCE [LARGE SCALE GENOMIC DNA]</scope>
    <source>
        <strain evidence="3">DSM 11003</strain>
    </source>
</reference>
<dbReference type="RefSeq" id="WP_242939013.1">
    <property type="nucleotide sequence ID" value="NZ_FQWY01000018.1"/>
</dbReference>
<gene>
    <name evidence="2" type="ORF">SAMN02745221_01290</name>
</gene>
<feature type="domain" description="Sporulation stage II protein D amidase enhancer LytB N-terminal" evidence="1">
    <location>
        <begin position="28"/>
        <end position="130"/>
    </location>
</feature>
<sequence length="291" mass="33856">MIILALYYLTRPKWEIEEEPYVKLYLSQKNKVISLSLEEYVKGAVAAEMPASFELEALKAQAVCARTYAVRKILKGQKYREGADLSDNVNECQAYISEEEFKDRHPYDYKKLYKKIDQAVRDTRGIIIIYDDEPIDALYHSTCGGRTASGEEIWGNKIPYLVSCSCEYCKSSPYYKTIKEICDREIKKELGLTQNVKTVEIIQKTKSGRVRKLKINDQIIEANYFRQKLGLPSTWWEFTLKKDVLLIKSRGYGHGVGMCQYGAQGMAQKGYHYEDILKYYYKDIKFCQIDY</sequence>
<dbReference type="NCBIfam" id="TIGR02870">
    <property type="entry name" value="spore_II_D"/>
    <property type="match status" value="1"/>
</dbReference>
<protein>
    <submittedName>
        <fullName evidence="2">Stage II sporulation protein D</fullName>
    </submittedName>
</protein>
<dbReference type="AlphaFoldDB" id="A0A1M5NT43"/>
<dbReference type="Proteomes" id="UP000242329">
    <property type="component" value="Unassembled WGS sequence"/>
</dbReference>
<dbReference type="EMBL" id="FQWY01000018">
    <property type="protein sequence ID" value="SHG92702.1"/>
    <property type="molecule type" value="Genomic_DNA"/>
</dbReference>
<organism evidence="2 3">
    <name type="scientific">Thermosyntropha lipolytica DSM 11003</name>
    <dbReference type="NCBI Taxonomy" id="1123382"/>
    <lineage>
        <taxon>Bacteria</taxon>
        <taxon>Bacillati</taxon>
        <taxon>Bacillota</taxon>
        <taxon>Clostridia</taxon>
        <taxon>Eubacteriales</taxon>
        <taxon>Syntrophomonadaceae</taxon>
        <taxon>Thermosyntropha</taxon>
    </lineage>
</organism>
<dbReference type="InterPro" id="IPR013693">
    <property type="entry name" value="SpoIID/LytB_N"/>
</dbReference>
<accession>A0A1M5NT43</accession>
<dbReference type="GO" id="GO:0030435">
    <property type="term" value="P:sporulation resulting in formation of a cellular spore"/>
    <property type="evidence" value="ECO:0007669"/>
    <property type="project" value="InterPro"/>
</dbReference>
<keyword evidence="3" id="KW-1185">Reference proteome</keyword>
<proteinExistence type="predicted"/>
<dbReference type="NCBIfam" id="TIGR02669">
    <property type="entry name" value="SpoIID_LytB"/>
    <property type="match status" value="1"/>
</dbReference>
<dbReference type="PANTHER" id="PTHR30032">
    <property type="entry name" value="N-ACETYLMURAMOYL-L-ALANINE AMIDASE-RELATED"/>
    <property type="match status" value="1"/>
</dbReference>
<dbReference type="Pfam" id="PF08486">
    <property type="entry name" value="SpoIID"/>
    <property type="match status" value="1"/>
</dbReference>
<dbReference type="GO" id="GO:0030288">
    <property type="term" value="C:outer membrane-bounded periplasmic space"/>
    <property type="evidence" value="ECO:0007669"/>
    <property type="project" value="TreeGrafter"/>
</dbReference>
<name>A0A1M5NT43_9FIRM</name>
<evidence type="ECO:0000313" key="3">
    <source>
        <dbReference type="Proteomes" id="UP000242329"/>
    </source>
</evidence>
<dbReference type="InterPro" id="IPR051922">
    <property type="entry name" value="Bact_Sporulation_Assoc"/>
</dbReference>
<dbReference type="STRING" id="1123382.SAMN02745221_01290"/>